<evidence type="ECO:0000256" key="8">
    <source>
        <dbReference type="ARBA" id="ARBA00030592"/>
    </source>
</evidence>
<name>A0ABU8SMB1_9LACO</name>
<evidence type="ECO:0000256" key="5">
    <source>
        <dbReference type="ARBA" id="ARBA00022741"/>
    </source>
</evidence>
<keyword evidence="5 10" id="KW-0547">Nucleotide-binding</keyword>
<dbReference type="InterPro" id="IPR036615">
    <property type="entry name" value="Mur_ligase_C_dom_sf"/>
</dbReference>
<dbReference type="InterPro" id="IPR018109">
    <property type="entry name" value="Folylpolyglutamate_synth_CS"/>
</dbReference>
<comment type="catalytic activity">
    <reaction evidence="9">
        <text>(6S)-5,6,7,8-tetrahydrofolyl-(gamma-L-Glu)(n) + L-glutamate + ATP = (6S)-5,6,7,8-tetrahydrofolyl-(gamma-L-Glu)(n+1) + ADP + phosphate + H(+)</text>
        <dbReference type="Rhea" id="RHEA:10580"/>
        <dbReference type="Rhea" id="RHEA-COMP:14738"/>
        <dbReference type="Rhea" id="RHEA-COMP:14740"/>
        <dbReference type="ChEBI" id="CHEBI:15378"/>
        <dbReference type="ChEBI" id="CHEBI:29985"/>
        <dbReference type="ChEBI" id="CHEBI:30616"/>
        <dbReference type="ChEBI" id="CHEBI:43474"/>
        <dbReference type="ChEBI" id="CHEBI:141005"/>
        <dbReference type="ChEBI" id="CHEBI:456216"/>
        <dbReference type="EC" id="6.3.2.17"/>
    </reaction>
</comment>
<dbReference type="EC" id="6.3.2.17" evidence="2"/>
<dbReference type="Gene3D" id="3.40.1190.10">
    <property type="entry name" value="Mur-like, catalytic domain"/>
    <property type="match status" value="1"/>
</dbReference>
<comment type="caution">
    <text evidence="13">The sequence shown here is derived from an EMBL/GenBank/DDBJ whole genome shotgun (WGS) entry which is preliminary data.</text>
</comment>
<protein>
    <recommendedName>
        <fullName evidence="2">tetrahydrofolate synthase</fullName>
        <ecNumber evidence="2">6.3.2.17</ecNumber>
    </recommendedName>
    <alternativeName>
        <fullName evidence="8">Tetrahydrofolylpolyglutamate synthase</fullName>
    </alternativeName>
</protein>
<sequence length="436" mass="48265">MMDSYQAALDYIHGRVKSHKDATMRRMQMLMQRLGHPERKINAIHVAGTNGKGSTVAFLRNLLQAAGLTVGTFTSPFIVRFNERISVDGIPISDDELVRLVQKVKPIVAEIDAMMPNEGPTEFEVLTAMMFAYFAEGHADVVIVEVGIGGDNDSTNVIQPKLSVITTIGYDHMRFLGNTLESIAGHKAGIIKEHVPVVIGRIAAGPKHVIEVTASQHHAPLLALGTQFSVQSEPVAGWHEQFRFADRSQTIDAIKTNLMGDFQIDNAAVAIESFIQFMQMNHQPVTSQMIKTGILNTEWAGRFEKLNDQPLVVIDGAHNMPAIEEIEKNIKNHFSDREFYIILAILADKQYLAMIKKLAQIKNVHLILTEFQGPSQRSAADLSSIADAVAANHPIDFEPNWQQAIVSATNEMSQDDVLLITGSLYFISDVRALFMN</sequence>
<evidence type="ECO:0000259" key="12">
    <source>
        <dbReference type="Pfam" id="PF08245"/>
    </source>
</evidence>
<dbReference type="RefSeq" id="WP_339960655.1">
    <property type="nucleotide sequence ID" value="NZ_JAWMWH010000001.1"/>
</dbReference>
<feature type="domain" description="Mur ligase central" evidence="12">
    <location>
        <begin position="46"/>
        <end position="271"/>
    </location>
</feature>
<dbReference type="PANTHER" id="PTHR11136:SF0">
    <property type="entry name" value="DIHYDROFOLATE SYNTHETASE-RELATED"/>
    <property type="match status" value="1"/>
</dbReference>
<evidence type="ECO:0000256" key="1">
    <source>
        <dbReference type="ARBA" id="ARBA00008276"/>
    </source>
</evidence>
<evidence type="ECO:0000256" key="9">
    <source>
        <dbReference type="ARBA" id="ARBA00047493"/>
    </source>
</evidence>
<evidence type="ECO:0000313" key="14">
    <source>
        <dbReference type="Proteomes" id="UP001370590"/>
    </source>
</evidence>
<dbReference type="PROSITE" id="PS01012">
    <property type="entry name" value="FOLYLPOLYGLU_SYNT_2"/>
    <property type="match status" value="1"/>
</dbReference>
<evidence type="ECO:0000256" key="10">
    <source>
        <dbReference type="PIRNR" id="PIRNR001563"/>
    </source>
</evidence>
<dbReference type="PROSITE" id="PS01011">
    <property type="entry name" value="FOLYLPOLYGLU_SYNT_1"/>
    <property type="match status" value="1"/>
</dbReference>
<dbReference type="NCBIfam" id="TIGR01499">
    <property type="entry name" value="folC"/>
    <property type="match status" value="1"/>
</dbReference>
<dbReference type="InterPro" id="IPR013221">
    <property type="entry name" value="Mur_ligase_cen"/>
</dbReference>
<dbReference type="SUPFAM" id="SSF53623">
    <property type="entry name" value="MurD-like peptide ligases, catalytic domain"/>
    <property type="match status" value="1"/>
</dbReference>
<gene>
    <name evidence="13" type="ORF">R4146_04305</name>
</gene>
<comment type="similarity">
    <text evidence="1 10">Belongs to the folylpolyglutamate synthase family.</text>
</comment>
<reference evidence="13 14" key="1">
    <citation type="submission" date="2023-10" db="EMBL/GenBank/DDBJ databases">
        <title>Nicoliella lavandulae sp. nov. isolated from Lavandula angustifolia flowers.</title>
        <authorList>
            <person name="Alcantara C."/>
            <person name="Zuniga M."/>
            <person name="Landete J.M."/>
            <person name="Monedero V."/>
        </authorList>
    </citation>
    <scope>NUCLEOTIDE SEQUENCE [LARGE SCALE GENOMIC DNA]</scope>
    <source>
        <strain evidence="13 14">Es01</strain>
    </source>
</reference>
<dbReference type="Gene3D" id="3.90.190.20">
    <property type="entry name" value="Mur ligase, C-terminal domain"/>
    <property type="match status" value="1"/>
</dbReference>
<evidence type="ECO:0000256" key="4">
    <source>
        <dbReference type="ARBA" id="ARBA00022723"/>
    </source>
</evidence>
<evidence type="ECO:0000259" key="11">
    <source>
        <dbReference type="Pfam" id="PF02875"/>
    </source>
</evidence>
<dbReference type="Proteomes" id="UP001370590">
    <property type="component" value="Unassembled WGS sequence"/>
</dbReference>
<dbReference type="Pfam" id="PF08245">
    <property type="entry name" value="Mur_ligase_M"/>
    <property type="match status" value="1"/>
</dbReference>
<accession>A0ABU8SMB1</accession>
<evidence type="ECO:0000313" key="13">
    <source>
        <dbReference type="EMBL" id="MEJ6400392.1"/>
    </source>
</evidence>
<organism evidence="13 14">
    <name type="scientific">Nicoliella lavandulae</name>
    <dbReference type="NCBI Taxonomy" id="3082954"/>
    <lineage>
        <taxon>Bacteria</taxon>
        <taxon>Bacillati</taxon>
        <taxon>Bacillota</taxon>
        <taxon>Bacilli</taxon>
        <taxon>Lactobacillales</taxon>
        <taxon>Lactobacillaceae</taxon>
        <taxon>Nicoliella</taxon>
    </lineage>
</organism>
<keyword evidence="4" id="KW-0479">Metal-binding</keyword>
<feature type="domain" description="Mur ligase C-terminal" evidence="11">
    <location>
        <begin position="301"/>
        <end position="423"/>
    </location>
</feature>
<proteinExistence type="inferred from homology"/>
<dbReference type="GO" id="GO:0016874">
    <property type="term" value="F:ligase activity"/>
    <property type="evidence" value="ECO:0007669"/>
    <property type="project" value="UniProtKB-KW"/>
</dbReference>
<evidence type="ECO:0000256" key="6">
    <source>
        <dbReference type="ARBA" id="ARBA00022840"/>
    </source>
</evidence>
<dbReference type="InterPro" id="IPR001645">
    <property type="entry name" value="Folylpolyglutamate_synth"/>
</dbReference>
<keyword evidence="14" id="KW-1185">Reference proteome</keyword>
<keyword evidence="7" id="KW-0460">Magnesium</keyword>
<dbReference type="InterPro" id="IPR036565">
    <property type="entry name" value="Mur-like_cat_sf"/>
</dbReference>
<dbReference type="PIRSF" id="PIRSF001563">
    <property type="entry name" value="Folylpolyglu_synth"/>
    <property type="match status" value="1"/>
</dbReference>
<evidence type="ECO:0000256" key="2">
    <source>
        <dbReference type="ARBA" id="ARBA00013025"/>
    </source>
</evidence>
<evidence type="ECO:0000256" key="7">
    <source>
        <dbReference type="ARBA" id="ARBA00022842"/>
    </source>
</evidence>
<keyword evidence="3 10" id="KW-0436">Ligase</keyword>
<dbReference type="InterPro" id="IPR004101">
    <property type="entry name" value="Mur_ligase_C"/>
</dbReference>
<keyword evidence="6 10" id="KW-0067">ATP-binding</keyword>
<dbReference type="Pfam" id="PF02875">
    <property type="entry name" value="Mur_ligase_C"/>
    <property type="match status" value="1"/>
</dbReference>
<dbReference type="SUPFAM" id="SSF53244">
    <property type="entry name" value="MurD-like peptide ligases, peptide-binding domain"/>
    <property type="match status" value="1"/>
</dbReference>
<dbReference type="PANTHER" id="PTHR11136">
    <property type="entry name" value="FOLYLPOLYGLUTAMATE SYNTHASE-RELATED"/>
    <property type="match status" value="1"/>
</dbReference>
<evidence type="ECO:0000256" key="3">
    <source>
        <dbReference type="ARBA" id="ARBA00022598"/>
    </source>
</evidence>
<dbReference type="EMBL" id="JAWMWH010000001">
    <property type="protein sequence ID" value="MEJ6400392.1"/>
    <property type="molecule type" value="Genomic_DNA"/>
</dbReference>